<dbReference type="EMBL" id="LR536452">
    <property type="protein sequence ID" value="VFU17432.1"/>
    <property type="molecule type" value="Genomic_DNA"/>
</dbReference>
<proteinExistence type="predicted"/>
<dbReference type="Proteomes" id="UP000294360">
    <property type="component" value="Plasmid 3"/>
</dbReference>
<dbReference type="Gene3D" id="3.40.50.1010">
    <property type="entry name" value="5'-nuclease"/>
    <property type="match status" value="1"/>
</dbReference>
<organism evidence="1 2">
    <name type="scientific">Methylocella tundrae</name>
    <dbReference type="NCBI Taxonomy" id="227605"/>
    <lineage>
        <taxon>Bacteria</taxon>
        <taxon>Pseudomonadati</taxon>
        <taxon>Pseudomonadota</taxon>
        <taxon>Alphaproteobacteria</taxon>
        <taxon>Hyphomicrobiales</taxon>
        <taxon>Beijerinckiaceae</taxon>
        <taxon>Methylocella</taxon>
    </lineage>
</organism>
<evidence type="ECO:0000313" key="2">
    <source>
        <dbReference type="Proteomes" id="UP000294360"/>
    </source>
</evidence>
<keyword evidence="1" id="KW-0614">Plasmid</keyword>
<dbReference type="RefSeq" id="WP_134493260.1">
    <property type="nucleotide sequence ID" value="NZ_CP139087.1"/>
</dbReference>
<evidence type="ECO:0008006" key="3">
    <source>
        <dbReference type="Google" id="ProtNLM"/>
    </source>
</evidence>
<dbReference type="SUPFAM" id="SSF88723">
    <property type="entry name" value="PIN domain-like"/>
    <property type="match status" value="1"/>
</dbReference>
<dbReference type="OrthoDB" id="7277438at2"/>
<dbReference type="KEGG" id="mtun:MTUNDRAET4_0030.2"/>
<evidence type="ECO:0000313" key="1">
    <source>
        <dbReference type="EMBL" id="VFU17432.1"/>
    </source>
</evidence>
<protein>
    <recommendedName>
        <fullName evidence="3">Type II toxin-antitoxin system VapC family toxin</fullName>
    </recommendedName>
</protein>
<dbReference type="InterPro" id="IPR029060">
    <property type="entry name" value="PIN-like_dom_sf"/>
</dbReference>
<sequence length="194" mass="21072">MSFDLAGSLRTLKPQKRTEPLRRRPDGDLFWAEDAPLIGGALLLDTCVYLDVLQGRTPEAADALLSYRVCYHSAVCLAELTHAFGRLDPAHSSTKTVLKTIGDVFADIPGRRLHAPESAAWGEAGLLAGALFRLSGLPRGAGHERKLLNDALIFLQARLLGASVLTANVRDFDFLSQLAPNGRVIFYRRPGLGP</sequence>
<gene>
    <name evidence="1" type="ORF">MTUNDRAET4_0030</name>
</gene>
<reference evidence="1 2" key="1">
    <citation type="submission" date="2019-03" db="EMBL/GenBank/DDBJ databases">
        <authorList>
            <person name="Kox A.R. M."/>
        </authorList>
    </citation>
    <scope>NUCLEOTIDE SEQUENCE [LARGE SCALE GENOMIC DNA]</scope>
    <source>
        <strain evidence="1">MTUNDRAET4 annotated genome</strain>
        <plasmid evidence="2">3</plasmid>
    </source>
</reference>
<accession>A0A4U8Z7I0</accession>
<geneLocation type="plasmid" evidence="1 2">
    <name>3</name>
</geneLocation>
<dbReference type="AlphaFoldDB" id="A0A4U8Z7I0"/>
<name>A0A4U8Z7I0_METTU</name>